<keyword evidence="3" id="KW-0677">Repeat</keyword>
<feature type="domain" description="C2H2-type" evidence="10">
    <location>
        <begin position="130"/>
        <end position="157"/>
    </location>
</feature>
<evidence type="ECO:0000256" key="5">
    <source>
        <dbReference type="ARBA" id="ARBA00022833"/>
    </source>
</evidence>
<dbReference type="AlphaFoldDB" id="A0A6J1TM09"/>
<evidence type="ECO:0000256" key="3">
    <source>
        <dbReference type="ARBA" id="ARBA00022737"/>
    </source>
</evidence>
<keyword evidence="6" id="KW-0238">DNA-binding</keyword>
<feature type="domain" description="C2H2-type" evidence="10">
    <location>
        <begin position="73"/>
        <end position="95"/>
    </location>
</feature>
<dbReference type="PROSITE" id="PS50157">
    <property type="entry name" value="ZINC_FINGER_C2H2_2"/>
    <property type="match status" value="4"/>
</dbReference>
<organism evidence="11 12">
    <name type="scientific">Frankliniella occidentalis</name>
    <name type="common">Western flower thrips</name>
    <name type="synonym">Euthrips occidentalis</name>
    <dbReference type="NCBI Taxonomy" id="133901"/>
    <lineage>
        <taxon>Eukaryota</taxon>
        <taxon>Metazoa</taxon>
        <taxon>Ecdysozoa</taxon>
        <taxon>Arthropoda</taxon>
        <taxon>Hexapoda</taxon>
        <taxon>Insecta</taxon>
        <taxon>Pterygota</taxon>
        <taxon>Neoptera</taxon>
        <taxon>Paraneoptera</taxon>
        <taxon>Thysanoptera</taxon>
        <taxon>Terebrantia</taxon>
        <taxon>Thripoidea</taxon>
        <taxon>Thripidae</taxon>
        <taxon>Frankliniella</taxon>
    </lineage>
</organism>
<keyword evidence="2" id="KW-0479">Metal-binding</keyword>
<dbReference type="GO" id="GO:0008270">
    <property type="term" value="F:zinc ion binding"/>
    <property type="evidence" value="ECO:0007669"/>
    <property type="project" value="UniProtKB-KW"/>
</dbReference>
<dbReference type="Pfam" id="PF13912">
    <property type="entry name" value="zf-C2H2_6"/>
    <property type="match status" value="1"/>
</dbReference>
<keyword evidence="4 8" id="KW-0863">Zinc-finger</keyword>
<dbReference type="GO" id="GO:0005634">
    <property type="term" value="C:nucleus"/>
    <property type="evidence" value="ECO:0007669"/>
    <property type="project" value="UniProtKB-SubCell"/>
</dbReference>
<dbReference type="SUPFAM" id="SSF57667">
    <property type="entry name" value="beta-beta-alpha zinc fingers"/>
    <property type="match status" value="2"/>
</dbReference>
<evidence type="ECO:0000259" key="10">
    <source>
        <dbReference type="PROSITE" id="PS50157"/>
    </source>
</evidence>
<dbReference type="GO" id="GO:0000122">
    <property type="term" value="P:negative regulation of transcription by RNA polymerase II"/>
    <property type="evidence" value="ECO:0007669"/>
    <property type="project" value="UniProtKB-ARBA"/>
</dbReference>
<feature type="region of interest" description="Disordered" evidence="9">
    <location>
        <begin position="1"/>
        <end position="24"/>
    </location>
</feature>
<evidence type="ECO:0000313" key="11">
    <source>
        <dbReference type="Proteomes" id="UP000504606"/>
    </source>
</evidence>
<evidence type="ECO:0000256" key="2">
    <source>
        <dbReference type="ARBA" id="ARBA00022723"/>
    </source>
</evidence>
<dbReference type="Pfam" id="PF00096">
    <property type="entry name" value="zf-C2H2"/>
    <property type="match status" value="3"/>
</dbReference>
<evidence type="ECO:0000256" key="8">
    <source>
        <dbReference type="PROSITE-ProRule" id="PRU00042"/>
    </source>
</evidence>
<keyword evidence="7" id="KW-0539">Nucleus</keyword>
<dbReference type="Gene3D" id="3.30.160.60">
    <property type="entry name" value="Classic Zinc Finger"/>
    <property type="match status" value="3"/>
</dbReference>
<feature type="domain" description="C2H2-type" evidence="10">
    <location>
        <begin position="158"/>
        <end position="185"/>
    </location>
</feature>
<dbReference type="GeneID" id="113217045"/>
<dbReference type="PROSITE" id="PS00028">
    <property type="entry name" value="ZINC_FINGER_C2H2_1"/>
    <property type="match status" value="4"/>
</dbReference>
<comment type="subcellular location">
    <subcellularLocation>
        <location evidence="1">Nucleus</location>
    </subcellularLocation>
</comment>
<keyword evidence="5" id="KW-0862">Zinc</keyword>
<evidence type="ECO:0000256" key="6">
    <source>
        <dbReference type="ARBA" id="ARBA00023125"/>
    </source>
</evidence>
<dbReference type="FunFam" id="3.30.160.60:FF:001465">
    <property type="entry name" value="Zinc finger protein 560"/>
    <property type="match status" value="1"/>
</dbReference>
<dbReference type="InterPro" id="IPR013087">
    <property type="entry name" value="Znf_C2H2_type"/>
</dbReference>
<dbReference type="FunFam" id="3.30.160.60:FF:000086">
    <property type="entry name" value="transcription factor E4F1 isoform X1"/>
    <property type="match status" value="1"/>
</dbReference>
<evidence type="ECO:0000256" key="4">
    <source>
        <dbReference type="ARBA" id="ARBA00022771"/>
    </source>
</evidence>
<feature type="domain" description="C2H2-type" evidence="10">
    <location>
        <begin position="104"/>
        <end position="131"/>
    </location>
</feature>
<dbReference type="PANTHER" id="PTHR24406">
    <property type="entry name" value="TRANSCRIPTIONAL REPRESSOR CTCFL-RELATED"/>
    <property type="match status" value="1"/>
</dbReference>
<sequence>MEVLSAPPEGGRPPSPKPADDTAEEDAKLNVVMPPETLAAEQVYSYFTILSMDGRSRGRLGQPEGRPLSRKLHPCADCGRRFVTSSNLSRHRRMHRLAAEGGGERCSLCGKLYLSASALQMHMLTHRPRHACGVCGRLFSRLWSVKCHLRSHTNERSYVCAHCGKKFADRANLRAHLQTHMRKMGVPRHGPASALLAPCPICQRTFSLRVYLTKHLLYCLQEQIDVDEDECGSAAGVLDFAGEVNVADLLDKVTVADIADEENVVDIVDKGNVVGLADEVNAVDLVDKGNVVDLADEVNVVDVVDKVHVVDLADEVNVVDLEDEDDVNVVD</sequence>
<evidence type="ECO:0000256" key="1">
    <source>
        <dbReference type="ARBA" id="ARBA00004123"/>
    </source>
</evidence>
<proteinExistence type="predicted"/>
<protein>
    <submittedName>
        <fullName evidence="12">Transcriptional repressor scratch 2-like</fullName>
    </submittedName>
</protein>
<gene>
    <name evidence="12" type="primary">LOC113217045</name>
</gene>
<evidence type="ECO:0000313" key="12">
    <source>
        <dbReference type="RefSeq" id="XP_026292675.1"/>
    </source>
</evidence>
<dbReference type="Proteomes" id="UP000504606">
    <property type="component" value="Unplaced"/>
</dbReference>
<dbReference type="SMART" id="SM00355">
    <property type="entry name" value="ZnF_C2H2"/>
    <property type="match status" value="5"/>
</dbReference>
<evidence type="ECO:0000256" key="9">
    <source>
        <dbReference type="SAM" id="MobiDB-lite"/>
    </source>
</evidence>
<accession>A0A6J1TM09</accession>
<keyword evidence="11" id="KW-1185">Reference proteome</keyword>
<name>A0A6J1TM09_FRAOC</name>
<dbReference type="InterPro" id="IPR050888">
    <property type="entry name" value="ZnF_C2H2-type_TF"/>
</dbReference>
<evidence type="ECO:0000256" key="7">
    <source>
        <dbReference type="ARBA" id="ARBA00023242"/>
    </source>
</evidence>
<dbReference type="RefSeq" id="XP_026292675.1">
    <property type="nucleotide sequence ID" value="XM_026436890.2"/>
</dbReference>
<dbReference type="KEGG" id="foc:113217045"/>
<reference evidence="12" key="1">
    <citation type="submission" date="2025-08" db="UniProtKB">
        <authorList>
            <consortium name="RefSeq"/>
        </authorList>
    </citation>
    <scope>IDENTIFICATION</scope>
    <source>
        <tissue evidence="12">Whole organism</tissue>
    </source>
</reference>
<dbReference type="InterPro" id="IPR036236">
    <property type="entry name" value="Znf_C2H2_sf"/>
</dbReference>
<dbReference type="OrthoDB" id="5428132at2759"/>
<dbReference type="GO" id="GO:0003677">
    <property type="term" value="F:DNA binding"/>
    <property type="evidence" value="ECO:0007669"/>
    <property type="project" value="UniProtKB-KW"/>
</dbReference>